<dbReference type="InterPro" id="IPR002201">
    <property type="entry name" value="Glyco_trans_9"/>
</dbReference>
<dbReference type="EMBL" id="WPIN01000007">
    <property type="protein sequence ID" value="MVM32222.1"/>
    <property type="molecule type" value="Genomic_DNA"/>
</dbReference>
<dbReference type="SUPFAM" id="SSF53756">
    <property type="entry name" value="UDP-Glycosyltransferase/glycogen phosphorylase"/>
    <property type="match status" value="1"/>
</dbReference>
<keyword evidence="2 3" id="KW-0808">Transferase</keyword>
<dbReference type="GO" id="GO:0008713">
    <property type="term" value="F:ADP-heptose-lipopolysaccharide heptosyltransferase activity"/>
    <property type="evidence" value="ECO:0007669"/>
    <property type="project" value="TreeGrafter"/>
</dbReference>
<evidence type="ECO:0000313" key="3">
    <source>
        <dbReference type="EMBL" id="MVM32222.1"/>
    </source>
</evidence>
<dbReference type="RefSeq" id="WP_157586959.1">
    <property type="nucleotide sequence ID" value="NZ_WPIN01000007.1"/>
</dbReference>
<dbReference type="CDD" id="cd03789">
    <property type="entry name" value="GT9_LPS_heptosyltransferase"/>
    <property type="match status" value="1"/>
</dbReference>
<dbReference type="PANTHER" id="PTHR30160">
    <property type="entry name" value="TETRAACYLDISACCHARIDE 4'-KINASE-RELATED"/>
    <property type="match status" value="1"/>
</dbReference>
<name>A0A7K1SEJ4_9BACT</name>
<dbReference type="AlphaFoldDB" id="A0A7K1SEJ4"/>
<accession>A0A7K1SEJ4</accession>
<evidence type="ECO:0000256" key="1">
    <source>
        <dbReference type="ARBA" id="ARBA00022676"/>
    </source>
</evidence>
<sequence length="405" mass="46156">MLLKNIIRILKTSPLLIPILGLIDLTLYLIDQLAILTAGSVSRKPNTLLILRIDVLGDYLLFRPYLRAIRQSTKYKDYAITLCANSAIRTVAEVFDHDLIDTFIWTDMYKLSTRPLYRFRFVQKLRQQGFASVFCPTYSRVLVLDDFLAKATGASERVGCLTDFANIKRWEAWFGNQLYTRLLPSGEGLVFELERNRRIVEAFLEEPLLAEQPRFNTAYAKPVLVPGQYTILSLGAGQDFRVWPADRFAEVARYILTTYPDQHIILTGAPSEMSYADAFLKYVPESEQVINLTGKLSIPELIYVLSKADLLIANETGIVHLAASTNTPTIVISQGKSLVRWHPYSPPLHDRIIHLYPEYIEQNRSNLLPIAHKFNPESPFPITIIETDRVVRQLDILLKRGVSSQ</sequence>
<evidence type="ECO:0000313" key="4">
    <source>
        <dbReference type="Proteomes" id="UP000436006"/>
    </source>
</evidence>
<dbReference type="PANTHER" id="PTHR30160:SF1">
    <property type="entry name" value="LIPOPOLYSACCHARIDE 1,2-N-ACETYLGLUCOSAMINETRANSFERASE-RELATED"/>
    <property type="match status" value="1"/>
</dbReference>
<dbReference type="Proteomes" id="UP000436006">
    <property type="component" value="Unassembled WGS sequence"/>
</dbReference>
<protein>
    <submittedName>
        <fullName evidence="3">Lipopolysaccharide heptosyltransferase family protein</fullName>
    </submittedName>
</protein>
<dbReference type="InterPro" id="IPR051199">
    <property type="entry name" value="LPS_LOS_Heptosyltrfase"/>
</dbReference>
<proteinExistence type="predicted"/>
<organism evidence="3 4">
    <name type="scientific">Spirosoma arboris</name>
    <dbReference type="NCBI Taxonomy" id="2682092"/>
    <lineage>
        <taxon>Bacteria</taxon>
        <taxon>Pseudomonadati</taxon>
        <taxon>Bacteroidota</taxon>
        <taxon>Cytophagia</taxon>
        <taxon>Cytophagales</taxon>
        <taxon>Cytophagaceae</taxon>
        <taxon>Spirosoma</taxon>
    </lineage>
</organism>
<comment type="caution">
    <text evidence="3">The sequence shown here is derived from an EMBL/GenBank/DDBJ whole genome shotgun (WGS) entry which is preliminary data.</text>
</comment>
<evidence type="ECO:0000256" key="2">
    <source>
        <dbReference type="ARBA" id="ARBA00022679"/>
    </source>
</evidence>
<reference evidence="3 4" key="1">
    <citation type="submission" date="2019-12" db="EMBL/GenBank/DDBJ databases">
        <title>Spirosoma sp. HMF4905 genome sequencing and assembly.</title>
        <authorList>
            <person name="Kang H."/>
            <person name="Cha I."/>
            <person name="Kim H."/>
            <person name="Joh K."/>
        </authorList>
    </citation>
    <scope>NUCLEOTIDE SEQUENCE [LARGE SCALE GENOMIC DNA]</scope>
    <source>
        <strain evidence="3 4">HMF4905</strain>
    </source>
</reference>
<keyword evidence="4" id="KW-1185">Reference proteome</keyword>
<gene>
    <name evidence="3" type="ORF">GO755_19395</name>
</gene>
<dbReference type="GO" id="GO:0009244">
    <property type="term" value="P:lipopolysaccharide core region biosynthetic process"/>
    <property type="evidence" value="ECO:0007669"/>
    <property type="project" value="TreeGrafter"/>
</dbReference>
<keyword evidence="1" id="KW-0328">Glycosyltransferase</keyword>
<dbReference type="Gene3D" id="3.40.50.2000">
    <property type="entry name" value="Glycogen Phosphorylase B"/>
    <property type="match status" value="2"/>
</dbReference>
<dbReference type="GO" id="GO:0005829">
    <property type="term" value="C:cytosol"/>
    <property type="evidence" value="ECO:0007669"/>
    <property type="project" value="TreeGrafter"/>
</dbReference>
<dbReference type="Pfam" id="PF01075">
    <property type="entry name" value="Glyco_transf_9"/>
    <property type="match status" value="1"/>
</dbReference>